<reference evidence="2 3" key="1">
    <citation type="submission" date="2020-01" db="EMBL/GenBank/DDBJ databases">
        <title>Jiella pacifica sp. nov.</title>
        <authorList>
            <person name="Xue Z."/>
            <person name="Zhu S."/>
            <person name="Chen J."/>
            <person name="Yang J."/>
        </authorList>
    </citation>
    <scope>NUCLEOTIDE SEQUENCE [LARGE SCALE GENOMIC DNA]</scope>
    <source>
        <strain evidence="2 3">40Bstr34</strain>
    </source>
</reference>
<dbReference type="PANTHER" id="PTHR43058">
    <property type="entry name" value="SLR0655 PROTEIN"/>
    <property type="match status" value="1"/>
</dbReference>
<dbReference type="Pfam" id="PF04248">
    <property type="entry name" value="NTP_transf_9"/>
    <property type="match status" value="1"/>
</dbReference>
<comment type="caution">
    <text evidence="2">The sequence shown here is derived from an EMBL/GenBank/DDBJ whole genome shotgun (WGS) entry which is preliminary data.</text>
</comment>
<dbReference type="InterPro" id="IPR007361">
    <property type="entry name" value="DUF427"/>
</dbReference>
<dbReference type="Gene3D" id="2.170.150.40">
    <property type="entry name" value="Domain of unknown function (DUF427)"/>
    <property type="match status" value="1"/>
</dbReference>
<gene>
    <name evidence="2" type="ORF">GTK09_13145</name>
</gene>
<feature type="domain" description="DUF427" evidence="1">
    <location>
        <begin position="32"/>
        <end position="122"/>
    </location>
</feature>
<organism evidence="2 3">
    <name type="scientific">Jiella pacifica</name>
    <dbReference type="NCBI Taxonomy" id="2696469"/>
    <lineage>
        <taxon>Bacteria</taxon>
        <taxon>Pseudomonadati</taxon>
        <taxon>Pseudomonadota</taxon>
        <taxon>Alphaproteobacteria</taxon>
        <taxon>Hyphomicrobiales</taxon>
        <taxon>Aurantimonadaceae</taxon>
        <taxon>Jiella</taxon>
    </lineage>
</organism>
<dbReference type="RefSeq" id="WP_163463620.1">
    <property type="nucleotide sequence ID" value="NZ_JAAAMG010000009.1"/>
</dbReference>
<dbReference type="Proteomes" id="UP000469011">
    <property type="component" value="Unassembled WGS sequence"/>
</dbReference>
<name>A0A6N9T1Y5_9HYPH</name>
<dbReference type="AlphaFoldDB" id="A0A6N9T1Y5"/>
<sequence length="164" mass="18031">MRPVPDRPLPGQESVWDFPRPAIAEACPARVVIEHRGRIVADTTASVRTLETSHPPSYYIPKADIAPGLLRRAAGTSFCEWKGSAVYFDVVLDGLELPRVGWSYPNPSPAFHSLRHHVAFYAAPFDRCSVDGETVSPQPGDFYGGWITDRLTGPFKGVPGSRGW</sequence>
<evidence type="ECO:0000313" key="3">
    <source>
        <dbReference type="Proteomes" id="UP000469011"/>
    </source>
</evidence>
<accession>A0A6N9T1Y5</accession>
<proteinExistence type="predicted"/>
<dbReference type="PANTHER" id="PTHR43058:SF1">
    <property type="entry name" value="DUF427 DOMAIN-CONTAINING PROTEIN"/>
    <property type="match status" value="1"/>
</dbReference>
<evidence type="ECO:0000259" key="1">
    <source>
        <dbReference type="Pfam" id="PF04248"/>
    </source>
</evidence>
<dbReference type="EMBL" id="JAAAMG010000009">
    <property type="protein sequence ID" value="NDW05373.1"/>
    <property type="molecule type" value="Genomic_DNA"/>
</dbReference>
<dbReference type="InterPro" id="IPR038694">
    <property type="entry name" value="DUF427_sf"/>
</dbReference>
<protein>
    <submittedName>
        <fullName evidence="2">DUF427 domain-containing protein</fullName>
    </submittedName>
</protein>
<keyword evidence="3" id="KW-1185">Reference proteome</keyword>
<evidence type="ECO:0000313" key="2">
    <source>
        <dbReference type="EMBL" id="NDW05373.1"/>
    </source>
</evidence>